<dbReference type="GO" id="GO:0004553">
    <property type="term" value="F:hydrolase activity, hydrolyzing O-glycosyl compounds"/>
    <property type="evidence" value="ECO:0007669"/>
    <property type="project" value="InterPro"/>
</dbReference>
<evidence type="ECO:0000256" key="5">
    <source>
        <dbReference type="RuleBase" id="RU361187"/>
    </source>
</evidence>
<dbReference type="EMBL" id="NEXV01000123">
    <property type="protein sequence ID" value="PIG87862.1"/>
    <property type="molecule type" value="Genomic_DNA"/>
</dbReference>
<dbReference type="STRING" id="656916.A0A2G7G4W2"/>
<keyword evidence="4 5" id="KW-0326">Glycosidase</keyword>
<name>A0A2G7G4W2_9EURO</name>
<dbReference type="AlphaFoldDB" id="A0A2G7G4W2"/>
<dbReference type="InterPro" id="IPR023296">
    <property type="entry name" value="Glyco_hydro_beta-prop_sf"/>
</dbReference>
<evidence type="ECO:0000313" key="8">
    <source>
        <dbReference type="Proteomes" id="UP000231358"/>
    </source>
</evidence>
<dbReference type="Pfam" id="PF04616">
    <property type="entry name" value="Glyco_hydro_43"/>
    <property type="match status" value="2"/>
</dbReference>
<comment type="similarity">
    <text evidence="1 5">Belongs to the glycosyl hydrolase 43 family.</text>
</comment>
<dbReference type="SUPFAM" id="SSF49899">
    <property type="entry name" value="Concanavalin A-like lectins/glucanases"/>
    <property type="match status" value="1"/>
</dbReference>
<dbReference type="InterPro" id="IPR051795">
    <property type="entry name" value="Glycosyl_Hydrlase_43"/>
</dbReference>
<dbReference type="Pfam" id="PF17851">
    <property type="entry name" value="GH43_C2"/>
    <property type="match status" value="1"/>
</dbReference>
<evidence type="ECO:0000256" key="3">
    <source>
        <dbReference type="ARBA" id="ARBA00022801"/>
    </source>
</evidence>
<comment type="caution">
    <text evidence="7">The sequence shown here is derived from an EMBL/GenBank/DDBJ whole genome shotgun (WGS) entry which is preliminary data.</text>
</comment>
<dbReference type="Gene3D" id="2.115.10.20">
    <property type="entry name" value="Glycosyl hydrolase domain, family 43"/>
    <property type="match status" value="1"/>
</dbReference>
<evidence type="ECO:0000259" key="6">
    <source>
        <dbReference type="Pfam" id="PF17851"/>
    </source>
</evidence>
<evidence type="ECO:0000256" key="2">
    <source>
        <dbReference type="ARBA" id="ARBA00022729"/>
    </source>
</evidence>
<dbReference type="Proteomes" id="UP000231358">
    <property type="component" value="Unassembled WGS sequence"/>
</dbReference>
<protein>
    <submittedName>
        <fullName evidence="7">Glycosyl hydrolase</fullName>
    </submittedName>
</protein>
<keyword evidence="2" id="KW-0732">Signal</keyword>
<keyword evidence="8" id="KW-1185">Reference proteome</keyword>
<gene>
    <name evidence="7" type="ORF">AARAC_010939</name>
</gene>
<feature type="domain" description="Beta-xylosidase C-terminal Concanavalin A-like" evidence="6">
    <location>
        <begin position="304"/>
        <end position="502"/>
    </location>
</feature>
<dbReference type="InterPro" id="IPR041542">
    <property type="entry name" value="GH43_C2"/>
</dbReference>
<sequence length="502" mass="57597">MYNNPIIPGFNPDPSIIRVKNDFFLVTSSFEYFPGAPIYHSSDLIRWTLIGHALTRRSQIHIQTPEPGGGVWATTLRYHGGVYYIIAASFERYRPQDDDRVWRVGFDQDLFWDDDGTVYLSSTYRKLNRTPNANRKDFAIHIATIDLDSGASTSEPKLIRESTSGVSEGSHIFKRGKYYYLFTAEGGTESGHCEWVSRSETGPFGPWEVGPNNPLWRNGVNDEVQNTGHADLVEDAQGRWWAVLLGVRPVRKDGYWEESVFGRETFLIPVEWKDDWPIFNRGKKISLRSESPHLYEYQHPVAWRDDFSSAELQLGWYRKNTPMRTDYSLTERPNHLRLHGGPYNLSVPSCPTLFLRKQIHHYCTWETKLSFSPQSPHTEAGTVVWWNYFTYSSIGIRLSPTKEGARIVRFRPAEGEVIDRELQSAVSDVVFFIECGDQYRFGFKEVNGTSSEIQWIGEVQNSTMTQSPPVGAPFTGMMLGLYAFGERQRCLLPADFGYAEFR</sequence>
<keyword evidence="3 5" id="KW-0378">Hydrolase</keyword>
<evidence type="ECO:0000256" key="4">
    <source>
        <dbReference type="ARBA" id="ARBA00023295"/>
    </source>
</evidence>
<dbReference type="PANTHER" id="PTHR42812:SF16">
    <property type="entry name" value="HYDROLASE, PUTATIVE (AFU_ORTHOLOGUE AFUA_7G06110)-RELATED"/>
    <property type="match status" value="1"/>
</dbReference>
<reference evidence="7 8" key="1">
    <citation type="submission" date="2017-05" db="EMBL/GenBank/DDBJ databases">
        <title>Genome sequence for an aflatoxigenic pathogen of Argentinian peanut, Aspergillus arachidicola.</title>
        <authorList>
            <person name="Moore G."/>
            <person name="Beltz S.B."/>
            <person name="Mack B.M."/>
        </authorList>
    </citation>
    <scope>NUCLEOTIDE SEQUENCE [LARGE SCALE GENOMIC DNA]</scope>
    <source>
        <strain evidence="7 8">CBS 117610</strain>
    </source>
</reference>
<accession>A0A2G7G4W2</accession>
<evidence type="ECO:0000256" key="1">
    <source>
        <dbReference type="ARBA" id="ARBA00009865"/>
    </source>
</evidence>
<dbReference type="InterPro" id="IPR013320">
    <property type="entry name" value="ConA-like_dom_sf"/>
</dbReference>
<dbReference type="Gene3D" id="2.60.120.200">
    <property type="match status" value="1"/>
</dbReference>
<dbReference type="PANTHER" id="PTHR42812">
    <property type="entry name" value="BETA-XYLOSIDASE"/>
    <property type="match status" value="1"/>
</dbReference>
<dbReference type="SUPFAM" id="SSF75005">
    <property type="entry name" value="Arabinanase/levansucrase/invertase"/>
    <property type="match status" value="1"/>
</dbReference>
<dbReference type="GO" id="GO:0005975">
    <property type="term" value="P:carbohydrate metabolic process"/>
    <property type="evidence" value="ECO:0007669"/>
    <property type="project" value="InterPro"/>
</dbReference>
<dbReference type="InterPro" id="IPR006710">
    <property type="entry name" value="Glyco_hydro_43"/>
</dbReference>
<organism evidence="7 8">
    <name type="scientific">Aspergillus arachidicola</name>
    <dbReference type="NCBI Taxonomy" id="656916"/>
    <lineage>
        <taxon>Eukaryota</taxon>
        <taxon>Fungi</taxon>
        <taxon>Dikarya</taxon>
        <taxon>Ascomycota</taxon>
        <taxon>Pezizomycotina</taxon>
        <taxon>Eurotiomycetes</taxon>
        <taxon>Eurotiomycetidae</taxon>
        <taxon>Eurotiales</taxon>
        <taxon>Aspergillaceae</taxon>
        <taxon>Aspergillus</taxon>
        <taxon>Aspergillus subgen. Circumdati</taxon>
    </lineage>
</organism>
<dbReference type="CDD" id="cd18617">
    <property type="entry name" value="GH43_XynB-like"/>
    <property type="match status" value="1"/>
</dbReference>
<evidence type="ECO:0000313" key="7">
    <source>
        <dbReference type="EMBL" id="PIG87862.1"/>
    </source>
</evidence>
<proteinExistence type="inferred from homology"/>